<evidence type="ECO:0000313" key="4">
    <source>
        <dbReference type="Proteomes" id="UP001595906"/>
    </source>
</evidence>
<reference evidence="4" key="1">
    <citation type="journal article" date="2019" name="Int. J. Syst. Evol. Microbiol.">
        <title>The Global Catalogue of Microorganisms (GCM) 10K type strain sequencing project: providing services to taxonomists for standard genome sequencing and annotation.</title>
        <authorList>
            <consortium name="The Broad Institute Genomics Platform"/>
            <consortium name="The Broad Institute Genome Sequencing Center for Infectious Disease"/>
            <person name="Wu L."/>
            <person name="Ma J."/>
        </authorList>
    </citation>
    <scope>NUCLEOTIDE SEQUENCE [LARGE SCALE GENOMIC DNA]</scope>
    <source>
        <strain evidence="4">CECT 8010</strain>
    </source>
</reference>
<evidence type="ECO:0000259" key="2">
    <source>
        <dbReference type="Pfam" id="PF21688"/>
    </source>
</evidence>
<accession>A0ABV8PWD3</accession>
<dbReference type="InterPro" id="IPR002938">
    <property type="entry name" value="FAD-bd"/>
</dbReference>
<dbReference type="InterPro" id="IPR049516">
    <property type="entry name" value="FAD-depend_C"/>
</dbReference>
<dbReference type="RefSeq" id="WP_379012472.1">
    <property type="nucleotide sequence ID" value="NZ_JBHSDC010000003.1"/>
</dbReference>
<evidence type="ECO:0000259" key="1">
    <source>
        <dbReference type="Pfam" id="PF01494"/>
    </source>
</evidence>
<organism evidence="3 4">
    <name type="scientific">Parasediminibacterium paludis</name>
    <dbReference type="NCBI Taxonomy" id="908966"/>
    <lineage>
        <taxon>Bacteria</taxon>
        <taxon>Pseudomonadati</taxon>
        <taxon>Bacteroidota</taxon>
        <taxon>Chitinophagia</taxon>
        <taxon>Chitinophagales</taxon>
        <taxon>Chitinophagaceae</taxon>
        <taxon>Parasediminibacterium</taxon>
    </lineage>
</organism>
<dbReference type="PIRSF" id="PIRSF038984">
    <property type="entry name" value="FAD_binding_protein"/>
    <property type="match status" value="1"/>
</dbReference>
<dbReference type="PRINTS" id="PR00368">
    <property type="entry name" value="FADPNR"/>
</dbReference>
<evidence type="ECO:0000313" key="3">
    <source>
        <dbReference type="EMBL" id="MFC4231085.1"/>
    </source>
</evidence>
<proteinExistence type="predicted"/>
<feature type="domain" description="FAD-dependent protein C-terminal" evidence="2">
    <location>
        <begin position="271"/>
        <end position="482"/>
    </location>
</feature>
<protein>
    <submittedName>
        <fullName evidence="3">NAD(P)/FAD-dependent oxidoreductase</fullName>
    </submittedName>
</protein>
<dbReference type="InterPro" id="IPR036188">
    <property type="entry name" value="FAD/NAD-bd_sf"/>
</dbReference>
<dbReference type="Gene3D" id="3.30.70.2700">
    <property type="match status" value="1"/>
</dbReference>
<sequence>MIKQLSLKLKPAEALDDTIIKDYIAQSLAKPSDAITGFHTLKQSIDARSRQQVWINITVNAFIDEPFAQRNINRVQLKEVTNASKKVIIIGAGPAGLFAALKLMELGIQPIILERGKDVRARRRDLAALNKEGIVNPESNYCFGEGGAGTYSDGKLYTRSNKRGDINRILNLFVQFGAEEKILYQAHPHIGTNKLPQIITAMREAIIGHGGQFLFEQKVTDFIVDNKVLKGVVTQARHRFMADAVILATGHSARDIFELLYAKNILIEAKPFALGVRIEHPQQIIDSIQYHCVTRGDALPPSSYSLVEQVNGRGVFSFCMCPGGIIAPAATNPNELVVNGWSPSKRNNPYANSGMVVSVELEDAIKTLSTVDRRPTTNNEQPVTSNPLTLMHFQQGIEAQAYAVGGGKFVAPAQRMVDFCNNIVSSSLPDNSYLPGLNAVSIADVLPPFINKTLQEGFKAFGKKMKGYYTNEAVVVATESRTSSPVRIPRDATTLQHPQIANLYPCGEGAGYAGGIVSAAMDGERVAAMIGEIVGK</sequence>
<name>A0ABV8PWD3_9BACT</name>
<dbReference type="SUPFAM" id="SSF51905">
    <property type="entry name" value="FAD/NAD(P)-binding domain"/>
    <property type="match status" value="1"/>
</dbReference>
<gene>
    <name evidence="3" type="ORF">ACFOW1_04240</name>
</gene>
<dbReference type="PRINTS" id="PR00411">
    <property type="entry name" value="PNDRDTASEI"/>
</dbReference>
<dbReference type="PANTHER" id="PTHR42842:SF3">
    <property type="entry name" value="FAD_NAD(P)-BINDING OXIDOREDUCTASE FAMILY PROTEIN"/>
    <property type="match status" value="1"/>
</dbReference>
<comment type="caution">
    <text evidence="3">The sequence shown here is derived from an EMBL/GenBank/DDBJ whole genome shotgun (WGS) entry which is preliminary data.</text>
</comment>
<dbReference type="Pfam" id="PF01494">
    <property type="entry name" value="FAD_binding_3"/>
    <property type="match status" value="1"/>
</dbReference>
<dbReference type="InterPro" id="IPR028348">
    <property type="entry name" value="FAD-binding_protein"/>
</dbReference>
<dbReference type="Proteomes" id="UP001595906">
    <property type="component" value="Unassembled WGS sequence"/>
</dbReference>
<keyword evidence="4" id="KW-1185">Reference proteome</keyword>
<dbReference type="Pfam" id="PF21688">
    <property type="entry name" value="FAD-depend_C"/>
    <property type="match status" value="1"/>
</dbReference>
<dbReference type="Gene3D" id="3.50.50.60">
    <property type="entry name" value="FAD/NAD(P)-binding domain"/>
    <property type="match status" value="2"/>
</dbReference>
<dbReference type="EMBL" id="JBHSDC010000003">
    <property type="protein sequence ID" value="MFC4231085.1"/>
    <property type="molecule type" value="Genomic_DNA"/>
</dbReference>
<dbReference type="PANTHER" id="PTHR42842">
    <property type="entry name" value="FAD/NAD(P)-BINDING OXIDOREDUCTASE"/>
    <property type="match status" value="1"/>
</dbReference>
<feature type="domain" description="FAD-binding" evidence="1">
    <location>
        <begin position="86"/>
        <end position="118"/>
    </location>
</feature>